<dbReference type="Gene3D" id="3.90.550.10">
    <property type="entry name" value="Spore Coat Polysaccharide Biosynthesis Protein SpsA, Chain A"/>
    <property type="match status" value="1"/>
</dbReference>
<evidence type="ECO:0000259" key="2">
    <source>
        <dbReference type="Pfam" id="PF00535"/>
    </source>
</evidence>
<evidence type="ECO:0000313" key="3">
    <source>
        <dbReference type="EMBL" id="UPM43239.1"/>
    </source>
</evidence>
<dbReference type="Pfam" id="PF00535">
    <property type="entry name" value="Glycos_transf_2"/>
    <property type="match status" value="1"/>
</dbReference>
<dbReference type="Proteomes" id="UP000831768">
    <property type="component" value="Chromosome"/>
</dbReference>
<name>A0A8U0A371_9EURY</name>
<dbReference type="InterPro" id="IPR001173">
    <property type="entry name" value="Glyco_trans_2-like"/>
</dbReference>
<feature type="domain" description="Glycosyltransferase 2-like" evidence="2">
    <location>
        <begin position="4"/>
        <end position="180"/>
    </location>
</feature>
<dbReference type="RefSeq" id="WP_247993906.1">
    <property type="nucleotide sequence ID" value="NZ_CP096019.1"/>
</dbReference>
<dbReference type="CDD" id="cd00761">
    <property type="entry name" value="Glyco_tranf_GTA_type"/>
    <property type="match status" value="1"/>
</dbReference>
<keyword evidence="1" id="KW-1133">Transmembrane helix</keyword>
<protein>
    <submittedName>
        <fullName evidence="3">Glycosyltransferase</fullName>
    </submittedName>
</protein>
<dbReference type="KEGG" id="haad:MW046_02030"/>
<dbReference type="EMBL" id="CP096019">
    <property type="protein sequence ID" value="UPM43239.1"/>
    <property type="molecule type" value="Genomic_DNA"/>
</dbReference>
<evidence type="ECO:0000256" key="1">
    <source>
        <dbReference type="SAM" id="Phobius"/>
    </source>
</evidence>
<proteinExistence type="predicted"/>
<keyword evidence="1" id="KW-0812">Transmembrane</keyword>
<dbReference type="GeneID" id="71926787"/>
<evidence type="ECO:0000313" key="4">
    <source>
        <dbReference type="Proteomes" id="UP000831768"/>
    </source>
</evidence>
<dbReference type="AlphaFoldDB" id="A0A8U0A371"/>
<keyword evidence="4" id="KW-1185">Reference proteome</keyword>
<accession>A0A8U0A371</accession>
<dbReference type="PANTHER" id="PTHR43685:SF2">
    <property type="entry name" value="GLYCOSYLTRANSFERASE 2-LIKE DOMAIN-CONTAINING PROTEIN"/>
    <property type="match status" value="1"/>
</dbReference>
<keyword evidence="1" id="KW-0472">Membrane</keyword>
<dbReference type="InterPro" id="IPR029044">
    <property type="entry name" value="Nucleotide-diphossugar_trans"/>
</dbReference>
<sequence>MRISVVVCTHTEDRLPALRDAIESVLDQTYSDRELIVVSDGNPTVAQQVQAEFGDHPDVRVRLQATNRGLLATRNTGASLAQGDVVAFLDDDAVAHPEWLAELARAYRERDVNTDLDHEYPLAVGGKMTPEWIADKPSFLPAEFYWLIGVTHRGFADGPGEVRNTPGSNFSMRRAVFQELGGFDTEIGGRQGNKQLQGGETELCARLRNRYGVGVFYTPDARVAHKVFEYRTDMRWLVTRAFWQGYSKRGMAVLLSDTTATERNEVPQAIDKKPVTESNNLRQATGQKPVTAEESAFLGQLVRKFIPRRLFEMIRRPSIAGFAQLLMVFVLTAVVGVGYGYGVLAWRSPTSSLS</sequence>
<feature type="transmembrane region" description="Helical" evidence="1">
    <location>
        <begin position="319"/>
        <end position="344"/>
    </location>
</feature>
<organism evidence="3 4">
    <name type="scientific">Halocatena salina</name>
    <dbReference type="NCBI Taxonomy" id="2934340"/>
    <lineage>
        <taxon>Archaea</taxon>
        <taxon>Methanobacteriati</taxon>
        <taxon>Methanobacteriota</taxon>
        <taxon>Stenosarchaea group</taxon>
        <taxon>Halobacteria</taxon>
        <taxon>Halobacteriales</taxon>
        <taxon>Natronomonadaceae</taxon>
        <taxon>Halocatena</taxon>
    </lineage>
</organism>
<dbReference type="InterPro" id="IPR050834">
    <property type="entry name" value="Glycosyltransf_2"/>
</dbReference>
<dbReference type="SUPFAM" id="SSF53448">
    <property type="entry name" value="Nucleotide-diphospho-sugar transferases"/>
    <property type="match status" value="1"/>
</dbReference>
<dbReference type="PANTHER" id="PTHR43685">
    <property type="entry name" value="GLYCOSYLTRANSFERASE"/>
    <property type="match status" value="1"/>
</dbReference>
<gene>
    <name evidence="3" type="ORF">MW046_02030</name>
</gene>
<reference evidence="3" key="1">
    <citation type="submission" date="2022-04" db="EMBL/GenBank/DDBJ databases">
        <title>Halocatena sp. nov., isolated from a salt lake.</title>
        <authorList>
            <person name="Cui H.-L."/>
        </authorList>
    </citation>
    <scope>NUCLEOTIDE SEQUENCE</scope>
    <source>
        <strain evidence="3">AD-1</strain>
    </source>
</reference>